<feature type="signal peptide" evidence="1">
    <location>
        <begin position="1"/>
        <end position="19"/>
    </location>
</feature>
<feature type="chain" id="PRO_5045910457" evidence="1">
    <location>
        <begin position="20"/>
        <end position="177"/>
    </location>
</feature>
<evidence type="ECO:0000313" key="2">
    <source>
        <dbReference type="EMBL" id="GGL78758.1"/>
    </source>
</evidence>
<sequence length="177" mass="19031">MRALASIALLLALTFPAAAQTTASQDIVLLDNQRFSLRVAFQPGAPGGPEYPPLGAFSRDNPAYYPVRDPVRPLRLTVSTQVQNAALVLRAMSLLPISGPALPTDRVEYSVNGGPWQRVGTVQAIALVPASGQATYDIALRLRLEGDETAGERQLVLIMMIEPQPPQSLSSLSARTW</sequence>
<name>A0ABQ2G7N7_9DEIO</name>
<keyword evidence="1" id="KW-0732">Signal</keyword>
<comment type="caution">
    <text evidence="2">The sequence shown here is derived from an EMBL/GenBank/DDBJ whole genome shotgun (WGS) entry which is preliminary data.</text>
</comment>
<dbReference type="Proteomes" id="UP000639973">
    <property type="component" value="Unassembled WGS sequence"/>
</dbReference>
<evidence type="ECO:0000256" key="1">
    <source>
        <dbReference type="SAM" id="SignalP"/>
    </source>
</evidence>
<dbReference type="EMBL" id="BMOL01000005">
    <property type="protein sequence ID" value="GGL78758.1"/>
    <property type="molecule type" value="Genomic_DNA"/>
</dbReference>
<organism evidence="2 3">
    <name type="scientific">Deinococcus aerolatus</name>
    <dbReference type="NCBI Taxonomy" id="522487"/>
    <lineage>
        <taxon>Bacteria</taxon>
        <taxon>Thermotogati</taxon>
        <taxon>Deinococcota</taxon>
        <taxon>Deinococci</taxon>
        <taxon>Deinococcales</taxon>
        <taxon>Deinococcaceae</taxon>
        <taxon>Deinococcus</taxon>
    </lineage>
</organism>
<proteinExistence type="predicted"/>
<gene>
    <name evidence="2" type="ORF">GCM10010840_15760</name>
</gene>
<keyword evidence="3" id="KW-1185">Reference proteome</keyword>
<accession>A0ABQ2G7N7</accession>
<evidence type="ECO:0000313" key="3">
    <source>
        <dbReference type="Proteomes" id="UP000639973"/>
    </source>
</evidence>
<protein>
    <submittedName>
        <fullName evidence="2">Uncharacterized protein</fullName>
    </submittedName>
</protein>
<reference evidence="3" key="1">
    <citation type="journal article" date="2019" name="Int. J. Syst. Evol. Microbiol.">
        <title>The Global Catalogue of Microorganisms (GCM) 10K type strain sequencing project: providing services to taxonomists for standard genome sequencing and annotation.</title>
        <authorList>
            <consortium name="The Broad Institute Genomics Platform"/>
            <consortium name="The Broad Institute Genome Sequencing Center for Infectious Disease"/>
            <person name="Wu L."/>
            <person name="Ma J."/>
        </authorList>
    </citation>
    <scope>NUCLEOTIDE SEQUENCE [LARGE SCALE GENOMIC DNA]</scope>
    <source>
        <strain evidence="3">JCM 15442</strain>
    </source>
</reference>